<reference evidence="2" key="1">
    <citation type="journal article" date="2020" name="Stud. Mycol.">
        <title>101 Dothideomycetes genomes: a test case for predicting lifestyles and emergence of pathogens.</title>
        <authorList>
            <person name="Haridas S."/>
            <person name="Albert R."/>
            <person name="Binder M."/>
            <person name="Bloem J."/>
            <person name="Labutti K."/>
            <person name="Salamov A."/>
            <person name="Andreopoulos B."/>
            <person name="Baker S."/>
            <person name="Barry K."/>
            <person name="Bills G."/>
            <person name="Bluhm B."/>
            <person name="Cannon C."/>
            <person name="Castanera R."/>
            <person name="Culley D."/>
            <person name="Daum C."/>
            <person name="Ezra D."/>
            <person name="Gonzalez J."/>
            <person name="Henrissat B."/>
            <person name="Kuo A."/>
            <person name="Liang C."/>
            <person name="Lipzen A."/>
            <person name="Lutzoni F."/>
            <person name="Magnuson J."/>
            <person name="Mondo S."/>
            <person name="Nolan M."/>
            <person name="Ohm R."/>
            <person name="Pangilinan J."/>
            <person name="Park H.-J."/>
            <person name="Ramirez L."/>
            <person name="Alfaro M."/>
            <person name="Sun H."/>
            <person name="Tritt A."/>
            <person name="Yoshinaga Y."/>
            <person name="Zwiers L.-H."/>
            <person name="Turgeon B."/>
            <person name="Goodwin S."/>
            <person name="Spatafora J."/>
            <person name="Crous P."/>
            <person name="Grigoriev I."/>
        </authorList>
    </citation>
    <scope>NUCLEOTIDE SEQUENCE</scope>
    <source>
        <strain evidence="2">CBS 183.55</strain>
    </source>
</reference>
<sequence>MSTIDLCTGNFALVDAVPVAFQNNRGGSYHSIGPISNFTAAMQGCCGSPVDIFDGRVAPFGCYHYCVFEGSQDEWKQTRECIDDRAKLSRDRLAQQNITGNGYISGGRSPDQVSSAGTSLPRSAKARVWFCLFLGLTTIGSQMLSPQWKRQLLCLHLGSVESIPPIKTRKSSTSTTFFVESRFHTTSQSIAETDTTRVAMLLLDLPPEVFQRVITIHVSTVGVGNAAKAREACKTFLAYINEEIFARQPPGAFAARVPNKLLKRNLALFLEYRMTYSFSSEEQHRFLLGLLRNPAPRDVLLFCVKALCQNWMRVRISIHDKARPLLDITVRQNNLPLAEAIISVQAHNPNAQLSAGLSAPYREAILRKKLAMVRLFPQHSVNPEASIYSTTCDTFARPPTSTCELARPGSKVYAVVKKAVEDKIVSRGENYNKPRYCVWGAKKNRRMFLWLTLSTLPSSETTIFSHGITVI</sequence>
<gene>
    <name evidence="2" type="ORF">M421DRAFT_95726</name>
</gene>
<evidence type="ECO:0000313" key="2">
    <source>
        <dbReference type="EMBL" id="KAF1924046.1"/>
    </source>
</evidence>
<dbReference type="OrthoDB" id="366390at2759"/>
<dbReference type="RefSeq" id="XP_033444299.1">
    <property type="nucleotide sequence ID" value="XM_033598333.1"/>
</dbReference>
<name>A0A6A5RBK8_9PLEO</name>
<dbReference type="GeneID" id="54356000"/>
<dbReference type="EMBL" id="ML978998">
    <property type="protein sequence ID" value="KAF1924046.1"/>
    <property type="molecule type" value="Genomic_DNA"/>
</dbReference>
<protein>
    <submittedName>
        <fullName evidence="2">Uncharacterized protein</fullName>
    </submittedName>
</protein>
<evidence type="ECO:0000256" key="1">
    <source>
        <dbReference type="SAM" id="MobiDB-lite"/>
    </source>
</evidence>
<keyword evidence="3" id="KW-1185">Reference proteome</keyword>
<accession>A0A6A5RBK8</accession>
<evidence type="ECO:0000313" key="3">
    <source>
        <dbReference type="Proteomes" id="UP000800082"/>
    </source>
</evidence>
<proteinExistence type="predicted"/>
<dbReference type="AlphaFoldDB" id="A0A6A5RBK8"/>
<dbReference type="Proteomes" id="UP000800082">
    <property type="component" value="Unassembled WGS sequence"/>
</dbReference>
<feature type="region of interest" description="Disordered" evidence="1">
    <location>
        <begin position="99"/>
        <end position="118"/>
    </location>
</feature>
<organism evidence="2 3">
    <name type="scientific">Didymella exigua CBS 183.55</name>
    <dbReference type="NCBI Taxonomy" id="1150837"/>
    <lineage>
        <taxon>Eukaryota</taxon>
        <taxon>Fungi</taxon>
        <taxon>Dikarya</taxon>
        <taxon>Ascomycota</taxon>
        <taxon>Pezizomycotina</taxon>
        <taxon>Dothideomycetes</taxon>
        <taxon>Pleosporomycetidae</taxon>
        <taxon>Pleosporales</taxon>
        <taxon>Pleosporineae</taxon>
        <taxon>Didymellaceae</taxon>
        <taxon>Didymella</taxon>
    </lineage>
</organism>